<evidence type="ECO:0008006" key="3">
    <source>
        <dbReference type="Google" id="ProtNLM"/>
    </source>
</evidence>
<name>A0A3N1ZXK0_9ACTN</name>
<dbReference type="AlphaFoldDB" id="A0A3N1ZXK0"/>
<proteinExistence type="predicted"/>
<dbReference type="RefSeq" id="WP_148060579.1">
    <property type="nucleotide sequence ID" value="NZ_RKHG01000001.1"/>
</dbReference>
<dbReference type="Proteomes" id="UP000275749">
    <property type="component" value="Unassembled WGS sequence"/>
</dbReference>
<reference evidence="1 2" key="1">
    <citation type="submission" date="2018-11" db="EMBL/GenBank/DDBJ databases">
        <title>Sequencing the genomes of 1000 actinobacteria strains.</title>
        <authorList>
            <person name="Klenk H.-P."/>
        </authorList>
    </citation>
    <scope>NUCLEOTIDE SEQUENCE [LARGE SCALE GENOMIC DNA]</scope>
    <source>
        <strain evidence="1 2">DSM 10546</strain>
    </source>
</reference>
<organism evidence="1 2">
    <name type="scientific">Luteococcus japonicus</name>
    <dbReference type="NCBI Taxonomy" id="33984"/>
    <lineage>
        <taxon>Bacteria</taxon>
        <taxon>Bacillati</taxon>
        <taxon>Actinomycetota</taxon>
        <taxon>Actinomycetes</taxon>
        <taxon>Propionibacteriales</taxon>
        <taxon>Propionibacteriaceae</taxon>
        <taxon>Luteococcus</taxon>
    </lineage>
</organism>
<evidence type="ECO:0000313" key="1">
    <source>
        <dbReference type="EMBL" id="ROR55580.1"/>
    </source>
</evidence>
<comment type="caution">
    <text evidence="1">The sequence shown here is derived from an EMBL/GenBank/DDBJ whole genome shotgun (WGS) entry which is preliminary data.</text>
</comment>
<evidence type="ECO:0000313" key="2">
    <source>
        <dbReference type="Proteomes" id="UP000275749"/>
    </source>
</evidence>
<dbReference type="InterPro" id="IPR029058">
    <property type="entry name" value="AB_hydrolase_fold"/>
</dbReference>
<accession>A0A3N1ZXK0</accession>
<sequence length="196" mass="20788">MDENVLHGVDPWPGNLADASAPTVLVLPGARYPAQLPGLALPLRALTLDGWNAHVARWTVGPGIATEQAQELVDEAIAAFVDRHGLPDLVLAKSVGTRAAGWAATNRIPAVWTTPLLDEHTCVEALRAASAPALLVAGTEDRAWDAHTAAHTKLPVHLIAGPGHGWQCDDWRRELEVLAELTRVVADFAARVAAPS</sequence>
<dbReference type="SUPFAM" id="SSF53474">
    <property type="entry name" value="alpha/beta-Hydrolases"/>
    <property type="match status" value="1"/>
</dbReference>
<dbReference type="EMBL" id="RKHG01000001">
    <property type="protein sequence ID" value="ROR55580.1"/>
    <property type="molecule type" value="Genomic_DNA"/>
</dbReference>
<gene>
    <name evidence="1" type="ORF">EDD41_2857</name>
</gene>
<protein>
    <recommendedName>
        <fullName evidence="3">Alpha/beta hydrolase family protein</fullName>
    </recommendedName>
</protein>
<dbReference type="Gene3D" id="3.40.50.1820">
    <property type="entry name" value="alpha/beta hydrolase"/>
    <property type="match status" value="1"/>
</dbReference>